<comment type="caution">
    <text evidence="2">The sequence shown here is derived from an EMBL/GenBank/DDBJ whole genome shotgun (WGS) entry which is preliminary data.</text>
</comment>
<protein>
    <submittedName>
        <fullName evidence="2">Uncharacterized protein</fullName>
    </submittedName>
</protein>
<feature type="region of interest" description="Disordered" evidence="1">
    <location>
        <begin position="206"/>
        <end position="233"/>
    </location>
</feature>
<feature type="compositionally biased region" description="Polar residues" evidence="1">
    <location>
        <begin position="42"/>
        <end position="53"/>
    </location>
</feature>
<feature type="region of interest" description="Disordered" evidence="1">
    <location>
        <begin position="1"/>
        <end position="77"/>
    </location>
</feature>
<dbReference type="InParanoid" id="A0A4Q1BAG8"/>
<dbReference type="AlphaFoldDB" id="A0A4Q1BAG8"/>
<accession>A0A4Q1BAG8</accession>
<organism evidence="2 3">
    <name type="scientific">Tremella mesenterica</name>
    <name type="common">Jelly fungus</name>
    <dbReference type="NCBI Taxonomy" id="5217"/>
    <lineage>
        <taxon>Eukaryota</taxon>
        <taxon>Fungi</taxon>
        <taxon>Dikarya</taxon>
        <taxon>Basidiomycota</taxon>
        <taxon>Agaricomycotina</taxon>
        <taxon>Tremellomycetes</taxon>
        <taxon>Tremellales</taxon>
        <taxon>Tremellaceae</taxon>
        <taxon>Tremella</taxon>
    </lineage>
</organism>
<evidence type="ECO:0000256" key="1">
    <source>
        <dbReference type="SAM" id="MobiDB-lite"/>
    </source>
</evidence>
<reference evidence="2 3" key="1">
    <citation type="submission" date="2016-06" db="EMBL/GenBank/DDBJ databases">
        <title>Evolution of pathogenesis and genome organization in the Tremellales.</title>
        <authorList>
            <person name="Cuomo C."/>
            <person name="Litvintseva A."/>
            <person name="Heitman J."/>
            <person name="Chen Y."/>
            <person name="Sun S."/>
            <person name="Springer D."/>
            <person name="Dromer F."/>
            <person name="Young S."/>
            <person name="Zeng Q."/>
            <person name="Chapman S."/>
            <person name="Gujja S."/>
            <person name="Saif S."/>
            <person name="Birren B."/>
        </authorList>
    </citation>
    <scope>NUCLEOTIDE SEQUENCE [LARGE SCALE GENOMIC DNA]</scope>
    <source>
        <strain evidence="2 3">ATCC 28783</strain>
    </source>
</reference>
<dbReference type="VEuPathDB" id="FungiDB:TREMEDRAFT_64181"/>
<evidence type="ECO:0000313" key="3">
    <source>
        <dbReference type="Proteomes" id="UP000289152"/>
    </source>
</evidence>
<proteinExistence type="predicted"/>
<gene>
    <name evidence="2" type="ORF">M231_06964</name>
</gene>
<dbReference type="Proteomes" id="UP000289152">
    <property type="component" value="Unassembled WGS sequence"/>
</dbReference>
<sequence length="233" mass="26084">MPMTEDYEQDGGARLENDFEQEDFQYSSREDEQFIEDWLTSLPEQPTAETPNLTRYLHDTDVPQHHRKPQSKSVTRRLGDGLAILPQRQSGLDPAIPEWTPDASLSMGSDGNTAQYSVNGFNPSSQTPTNFDQTPQTTYPPNNSMSTTWSTQDNMVQWRLNDQVEVTPSWYTQSQPQTGLDPFVTGPTPRTLSLMGPEWSTVVSAFNTATAGQTTNSTKGGKKKKKTEQNTTE</sequence>
<keyword evidence="3" id="KW-1185">Reference proteome</keyword>
<feature type="region of interest" description="Disordered" evidence="1">
    <location>
        <begin position="125"/>
        <end position="144"/>
    </location>
</feature>
<name>A0A4Q1BAG8_TREME</name>
<evidence type="ECO:0000313" key="2">
    <source>
        <dbReference type="EMBL" id="RXK35778.1"/>
    </source>
</evidence>
<dbReference type="EMBL" id="SDIL01000122">
    <property type="protein sequence ID" value="RXK35778.1"/>
    <property type="molecule type" value="Genomic_DNA"/>
</dbReference>